<dbReference type="EMBL" id="JBHFEH010000091">
    <property type="protein sequence ID" value="KAL2047865.1"/>
    <property type="molecule type" value="Genomic_DNA"/>
</dbReference>
<organism evidence="1 2">
    <name type="scientific">Lepraria finkii</name>
    <dbReference type="NCBI Taxonomy" id="1340010"/>
    <lineage>
        <taxon>Eukaryota</taxon>
        <taxon>Fungi</taxon>
        <taxon>Dikarya</taxon>
        <taxon>Ascomycota</taxon>
        <taxon>Pezizomycotina</taxon>
        <taxon>Lecanoromycetes</taxon>
        <taxon>OSLEUM clade</taxon>
        <taxon>Lecanoromycetidae</taxon>
        <taxon>Lecanorales</taxon>
        <taxon>Lecanorineae</taxon>
        <taxon>Stereocaulaceae</taxon>
        <taxon>Lepraria</taxon>
    </lineage>
</organism>
<accession>A0ABR4ARJ2</accession>
<sequence length="204" mass="23412">MILVGSYKEIFKESAERVIELPEDESLIFEHFLIWLHSPTSYIPLESYDDSLIHLGIFAEKYHIRLLINQISKVIRKAITEGRWKPSPDSARTVYDGVPAELILRWLCSFGLTVSLGKSNHRTDCGIWEIVFVEFAELGWDYFRHMQKGQISAICRFHDHSDVLGWVRKDVQTCPFPNGAPVVALKENTVPVPHFDSKSGIEEL</sequence>
<dbReference type="Gene3D" id="3.30.710.10">
    <property type="entry name" value="Potassium Channel Kv1.1, Chain A"/>
    <property type="match status" value="1"/>
</dbReference>
<name>A0ABR4ARJ2_9LECA</name>
<evidence type="ECO:0000313" key="1">
    <source>
        <dbReference type="EMBL" id="KAL2047865.1"/>
    </source>
</evidence>
<keyword evidence="2" id="KW-1185">Reference proteome</keyword>
<proteinExistence type="predicted"/>
<dbReference type="InterPro" id="IPR011333">
    <property type="entry name" value="SKP1/BTB/POZ_sf"/>
</dbReference>
<evidence type="ECO:0008006" key="3">
    <source>
        <dbReference type="Google" id="ProtNLM"/>
    </source>
</evidence>
<protein>
    <recommendedName>
        <fullName evidence="3">BTB domain-containing protein</fullName>
    </recommendedName>
</protein>
<comment type="caution">
    <text evidence="1">The sequence shown here is derived from an EMBL/GenBank/DDBJ whole genome shotgun (WGS) entry which is preliminary data.</text>
</comment>
<evidence type="ECO:0000313" key="2">
    <source>
        <dbReference type="Proteomes" id="UP001590951"/>
    </source>
</evidence>
<dbReference type="Proteomes" id="UP001590951">
    <property type="component" value="Unassembled WGS sequence"/>
</dbReference>
<reference evidence="1 2" key="1">
    <citation type="submission" date="2024-09" db="EMBL/GenBank/DDBJ databases">
        <title>Rethinking Asexuality: The Enigmatic Case of Functional Sexual Genes in Lepraria (Stereocaulaceae).</title>
        <authorList>
            <person name="Doellman M."/>
            <person name="Sun Y."/>
            <person name="Barcenas-Pena A."/>
            <person name="Lumbsch H.T."/>
            <person name="Grewe F."/>
        </authorList>
    </citation>
    <scope>NUCLEOTIDE SEQUENCE [LARGE SCALE GENOMIC DNA]</scope>
    <source>
        <strain evidence="1 2">Grewe 0041</strain>
    </source>
</reference>
<gene>
    <name evidence="1" type="ORF">ABVK25_011274</name>
</gene>